<feature type="transmembrane region" description="Helical" evidence="8">
    <location>
        <begin position="138"/>
        <end position="161"/>
    </location>
</feature>
<evidence type="ECO:0000313" key="10">
    <source>
        <dbReference type="Proteomes" id="UP000244892"/>
    </source>
</evidence>
<feature type="transmembrane region" description="Helical" evidence="8">
    <location>
        <begin position="196"/>
        <end position="218"/>
    </location>
</feature>
<dbReference type="Proteomes" id="UP000244892">
    <property type="component" value="Chromosome"/>
</dbReference>
<keyword evidence="2" id="KW-1003">Cell membrane</keyword>
<dbReference type="AlphaFoldDB" id="A0A2U8FW52"/>
<evidence type="ECO:0000256" key="5">
    <source>
        <dbReference type="ARBA" id="ARBA00022801"/>
    </source>
</evidence>
<dbReference type="InterPro" id="IPR019127">
    <property type="entry name" value="Exosortase"/>
</dbReference>
<dbReference type="NCBIfam" id="TIGR02602">
    <property type="entry name" value="8TM_EpsH"/>
    <property type="match status" value="1"/>
</dbReference>
<dbReference type="InterPro" id="IPR013426">
    <property type="entry name" value="EpsH-like"/>
</dbReference>
<dbReference type="NCBIfam" id="TIGR04178">
    <property type="entry name" value="exo_archaeo"/>
    <property type="match status" value="1"/>
</dbReference>
<dbReference type="InterPro" id="IPR017544">
    <property type="entry name" value="Exosortase-2"/>
</dbReference>
<protein>
    <submittedName>
        <fullName evidence="9">Exosortase B</fullName>
    </submittedName>
</protein>
<keyword evidence="6 8" id="KW-1133">Transmembrane helix</keyword>
<dbReference type="GO" id="GO:0008233">
    <property type="term" value="F:peptidase activity"/>
    <property type="evidence" value="ECO:0007669"/>
    <property type="project" value="UniProtKB-KW"/>
</dbReference>
<evidence type="ECO:0000256" key="2">
    <source>
        <dbReference type="ARBA" id="ARBA00022475"/>
    </source>
</evidence>
<feature type="transmembrane region" description="Helical" evidence="8">
    <location>
        <begin position="115"/>
        <end position="132"/>
    </location>
</feature>
<keyword evidence="10" id="KW-1185">Reference proteome</keyword>
<organism evidence="9 10">
    <name type="scientific">Aquabacterium olei</name>
    <dbReference type="NCBI Taxonomy" id="1296669"/>
    <lineage>
        <taxon>Bacteria</taxon>
        <taxon>Pseudomonadati</taxon>
        <taxon>Pseudomonadota</taxon>
        <taxon>Betaproteobacteria</taxon>
        <taxon>Burkholderiales</taxon>
        <taxon>Aquabacterium</taxon>
    </lineage>
</organism>
<feature type="transmembrane region" description="Helical" evidence="8">
    <location>
        <begin position="266"/>
        <end position="286"/>
    </location>
</feature>
<dbReference type="EMBL" id="CP029210">
    <property type="protein sequence ID" value="AWI54436.1"/>
    <property type="molecule type" value="Genomic_DNA"/>
</dbReference>
<evidence type="ECO:0000256" key="3">
    <source>
        <dbReference type="ARBA" id="ARBA00022670"/>
    </source>
</evidence>
<reference evidence="9 10" key="1">
    <citation type="submission" date="2018-05" db="EMBL/GenBank/DDBJ databases">
        <title>complete genome sequence of Aquabacterium olei NBRC 110486.</title>
        <authorList>
            <person name="Tang B."/>
            <person name="Chang J."/>
            <person name="Zhang L."/>
            <person name="Yang H."/>
        </authorList>
    </citation>
    <scope>NUCLEOTIDE SEQUENCE [LARGE SCALE GENOMIC DNA]</scope>
    <source>
        <strain evidence="9 10">NBRC 110486</strain>
    </source>
</reference>
<dbReference type="RefSeq" id="WP_109037432.1">
    <property type="nucleotide sequence ID" value="NZ_CP029210.1"/>
</dbReference>
<dbReference type="InterPro" id="IPR026392">
    <property type="entry name" value="Exo/Archaeosortase_dom"/>
</dbReference>
<feature type="transmembrane region" description="Helical" evidence="8">
    <location>
        <begin position="26"/>
        <end position="49"/>
    </location>
</feature>
<dbReference type="GO" id="GO:0006508">
    <property type="term" value="P:proteolysis"/>
    <property type="evidence" value="ECO:0007669"/>
    <property type="project" value="UniProtKB-KW"/>
</dbReference>
<feature type="transmembrane region" description="Helical" evidence="8">
    <location>
        <begin position="86"/>
        <end position="103"/>
    </location>
</feature>
<comment type="subcellular location">
    <subcellularLocation>
        <location evidence="1">Cell membrane</location>
        <topology evidence="1">Multi-pass membrane protein</topology>
    </subcellularLocation>
</comment>
<evidence type="ECO:0000256" key="6">
    <source>
        <dbReference type="ARBA" id="ARBA00022989"/>
    </source>
</evidence>
<keyword evidence="3" id="KW-0645">Protease</keyword>
<accession>A0A2U8FW52</accession>
<evidence type="ECO:0000256" key="8">
    <source>
        <dbReference type="SAM" id="Phobius"/>
    </source>
</evidence>
<keyword evidence="4 8" id="KW-0812">Transmembrane</keyword>
<keyword evidence="5" id="KW-0378">Hydrolase</keyword>
<keyword evidence="7 8" id="KW-0472">Membrane</keyword>
<evidence type="ECO:0000313" key="9">
    <source>
        <dbReference type="EMBL" id="AWI54436.1"/>
    </source>
</evidence>
<evidence type="ECO:0000256" key="1">
    <source>
        <dbReference type="ARBA" id="ARBA00004651"/>
    </source>
</evidence>
<dbReference type="NCBIfam" id="TIGR03113">
    <property type="entry name" value="exosort_XrtB"/>
    <property type="match status" value="1"/>
</dbReference>
<name>A0A2U8FW52_9BURK</name>
<proteinExistence type="predicted"/>
<sequence>MSVEVTPPSGAVTPLPASPLTLPGQGWGVVLLLVGFFCLYGPTYAHLAVSTWATDEQGHGPLIVAASAWLLWTARGEIFAGPARPALGAGFGLLAFGLLCFMVGRSQSVIELEAGSQVIVLASGLLILHGWGALKRAWFPILFLLFSVPLPGALVQAITMPLKHAVSVVAEKVLYLAGYPIGRSGVMLVIGPYQLLVADACSGLNSLFTLEALGLLYMKVMRYQSKARNVLLAVMIVPISFVSNVARVLVLVLITYHLGDEAGQGFAHGFAGMVLFAIALVLTFLFDRLLAARFDRDGGARAEVR</sequence>
<evidence type="ECO:0000256" key="4">
    <source>
        <dbReference type="ARBA" id="ARBA00022692"/>
    </source>
</evidence>
<feature type="transmembrane region" description="Helical" evidence="8">
    <location>
        <begin position="230"/>
        <end position="254"/>
    </location>
</feature>
<dbReference type="OrthoDB" id="597443at2"/>
<dbReference type="KEGG" id="aon:DEH84_14145"/>
<dbReference type="GO" id="GO:0005886">
    <property type="term" value="C:plasma membrane"/>
    <property type="evidence" value="ECO:0007669"/>
    <property type="project" value="UniProtKB-SubCell"/>
</dbReference>
<evidence type="ECO:0000256" key="7">
    <source>
        <dbReference type="ARBA" id="ARBA00023136"/>
    </source>
</evidence>
<dbReference type="Pfam" id="PF09721">
    <property type="entry name" value="Exosortase_EpsH"/>
    <property type="match status" value="1"/>
</dbReference>
<gene>
    <name evidence="9" type="primary">xrtB</name>
    <name evidence="9" type="ORF">DEH84_14145</name>
</gene>